<proteinExistence type="predicted"/>
<name>A0A0R3BRV0_9BRAD</name>
<feature type="region of interest" description="Disordered" evidence="1">
    <location>
        <begin position="29"/>
        <end position="49"/>
    </location>
</feature>
<evidence type="ECO:0000313" key="3">
    <source>
        <dbReference type="Proteomes" id="UP000051380"/>
    </source>
</evidence>
<dbReference type="OrthoDB" id="8443433at2"/>
<organism evidence="2 3">
    <name type="scientific">Bradyrhizobium yuanmingense</name>
    <dbReference type="NCBI Taxonomy" id="108015"/>
    <lineage>
        <taxon>Bacteria</taxon>
        <taxon>Pseudomonadati</taxon>
        <taxon>Pseudomonadota</taxon>
        <taxon>Alphaproteobacteria</taxon>
        <taxon>Hyphomicrobiales</taxon>
        <taxon>Nitrobacteraceae</taxon>
        <taxon>Bradyrhizobium</taxon>
    </lineage>
</organism>
<sequence length="260" mass="29015">MIRPNDDLESIRAEEEQLERRLEELRNRRAALEEKTPAKPAVTTTSKKSSARPLRDVVLEVLGEARVPLNSLLLASVIRAWLGRTVPSSRFGTLSIDETKSYDSSRPRPVYLCHCLTWDRGEAVKRFWARSDWALMDRVMGPMSGRLLFMKGAAWAIRLAKAVDAGDLIAADPDVLRYVAADQARDAGMIVKRGNFPFDEWLEAISTAISRHEADDVAIRQAAAADISHLPERALLFGAPAGFVSLPGSHKDWRSARDER</sequence>
<reference evidence="2 3" key="1">
    <citation type="submission" date="2015-09" db="EMBL/GenBank/DDBJ databases">
        <title>Draft Genome Sequence of the Strain BR 3267 (Bradyrhizobium yuanmingense) recommended as inoculant for cowpea in Brazil.</title>
        <authorList>
            <person name="Simoes-Araujo J.L."/>
            <person name="Zilli J.E."/>
        </authorList>
    </citation>
    <scope>NUCLEOTIDE SEQUENCE [LARGE SCALE GENOMIC DNA]</scope>
    <source>
        <strain evidence="2 3">BR3267</strain>
    </source>
</reference>
<accession>A0A0R3BRV0</accession>
<evidence type="ECO:0000256" key="1">
    <source>
        <dbReference type="SAM" id="MobiDB-lite"/>
    </source>
</evidence>
<evidence type="ECO:0000313" key="2">
    <source>
        <dbReference type="EMBL" id="KRP85070.1"/>
    </source>
</evidence>
<dbReference type="EMBL" id="LJYF01000054">
    <property type="protein sequence ID" value="KRP85070.1"/>
    <property type="molecule type" value="Genomic_DNA"/>
</dbReference>
<gene>
    <name evidence="2" type="ORF">AOQ72_04915</name>
</gene>
<dbReference type="RefSeq" id="WP_057030522.1">
    <property type="nucleotide sequence ID" value="NZ_LJYF01000054.1"/>
</dbReference>
<comment type="caution">
    <text evidence="2">The sequence shown here is derived from an EMBL/GenBank/DDBJ whole genome shotgun (WGS) entry which is preliminary data.</text>
</comment>
<protein>
    <submittedName>
        <fullName evidence="2">Uncharacterized protein</fullName>
    </submittedName>
</protein>
<dbReference type="Proteomes" id="UP000051380">
    <property type="component" value="Unassembled WGS sequence"/>
</dbReference>
<dbReference type="AlphaFoldDB" id="A0A0R3BRV0"/>